<name>A0A167GQD0_9GAMM</name>
<dbReference type="Pfam" id="PF01882">
    <property type="entry name" value="DUF58"/>
    <property type="match status" value="1"/>
</dbReference>
<dbReference type="KEGG" id="dko:I596_1062"/>
<evidence type="ECO:0000313" key="2">
    <source>
        <dbReference type="EMBL" id="ANB17092.1"/>
    </source>
</evidence>
<dbReference type="SUPFAM" id="SSF53300">
    <property type="entry name" value="vWA-like"/>
    <property type="match status" value="1"/>
</dbReference>
<evidence type="ECO:0000259" key="1">
    <source>
        <dbReference type="Pfam" id="PF01882"/>
    </source>
</evidence>
<dbReference type="AlphaFoldDB" id="A0A167GQD0"/>
<accession>A0A167GQD0</accession>
<dbReference type="InterPro" id="IPR036465">
    <property type="entry name" value="vWFA_dom_sf"/>
</dbReference>
<evidence type="ECO:0000313" key="3">
    <source>
        <dbReference type="Proteomes" id="UP000076830"/>
    </source>
</evidence>
<sequence>MAAALTAADLRTATGTSDEATLAYALRWRVRGLRPGAHRGADVGPSGHFRQVVPFDRSPDPRRIDLRASLRDPFDALYVRQFEQRAAAAVQLLVDTSASMAFDDGDGSALARATRLARRIVQAAHATGDACGLTAGADTPAVERPALRQAATEAVAALEYVPAAGAGIDALVAAATALGRRRCLVFVLSDFAFPATAAATLLDALALHDVVPIRFAHEALRRLPRYGLAELADRESHRRRLVWLRPALRARWQAAEAAHQATIERLCRERDQPLLALTGGNGAEALSRHLLER</sequence>
<feature type="domain" description="DUF58" evidence="1">
    <location>
        <begin position="60"/>
        <end position="261"/>
    </location>
</feature>
<keyword evidence="3" id="KW-1185">Reference proteome</keyword>
<dbReference type="PANTHER" id="PTHR33608:SF6">
    <property type="entry name" value="BLL2464 PROTEIN"/>
    <property type="match status" value="1"/>
</dbReference>
<dbReference type="RefSeq" id="WP_083965380.1">
    <property type="nucleotide sequence ID" value="NZ_CP015249.1"/>
</dbReference>
<dbReference type="PANTHER" id="PTHR33608">
    <property type="entry name" value="BLL2464 PROTEIN"/>
    <property type="match status" value="1"/>
</dbReference>
<proteinExistence type="predicted"/>
<organism evidence="2 3">
    <name type="scientific">Dokdonella koreensis DS-123</name>
    <dbReference type="NCBI Taxonomy" id="1300342"/>
    <lineage>
        <taxon>Bacteria</taxon>
        <taxon>Pseudomonadati</taxon>
        <taxon>Pseudomonadota</taxon>
        <taxon>Gammaproteobacteria</taxon>
        <taxon>Lysobacterales</taxon>
        <taxon>Rhodanobacteraceae</taxon>
        <taxon>Dokdonella</taxon>
    </lineage>
</organism>
<gene>
    <name evidence="2" type="ORF">I596_1062</name>
</gene>
<dbReference type="STRING" id="1300342.I596_1062"/>
<dbReference type="Proteomes" id="UP000076830">
    <property type="component" value="Chromosome"/>
</dbReference>
<dbReference type="InterPro" id="IPR002881">
    <property type="entry name" value="DUF58"/>
</dbReference>
<dbReference type="Gene3D" id="3.40.50.410">
    <property type="entry name" value="von Willebrand factor, type A domain"/>
    <property type="match status" value="1"/>
</dbReference>
<dbReference type="EMBL" id="CP015249">
    <property type="protein sequence ID" value="ANB17092.1"/>
    <property type="molecule type" value="Genomic_DNA"/>
</dbReference>
<protein>
    <submittedName>
        <fullName evidence="2">MxaS, protein involved in methanol oxidation</fullName>
    </submittedName>
</protein>
<reference evidence="2 3" key="1">
    <citation type="submission" date="2016-04" db="EMBL/GenBank/DDBJ databases">
        <title>Complete genome sequence of Dokdonella koreensis DS-123T.</title>
        <authorList>
            <person name="Kim J.F."/>
            <person name="Lee H."/>
            <person name="Kwak M.-J."/>
        </authorList>
    </citation>
    <scope>NUCLEOTIDE SEQUENCE [LARGE SCALE GENOMIC DNA]</scope>
    <source>
        <strain evidence="2 3">DS-123</strain>
    </source>
</reference>